<protein>
    <submittedName>
        <fullName evidence="1">Uncharacterized protein</fullName>
    </submittedName>
</protein>
<accession>A0A0K2UN90</accession>
<name>A0A0K2UN90_LEPSM</name>
<dbReference type="EMBL" id="HACA01021845">
    <property type="protein sequence ID" value="CDW39206.1"/>
    <property type="molecule type" value="Transcribed_RNA"/>
</dbReference>
<proteinExistence type="predicted"/>
<sequence>MLMLRKFNNEGNLKQLFSFEFQVKKDCTISGLYILYSLFGTSYF</sequence>
<reference evidence="1" key="1">
    <citation type="submission" date="2014-05" db="EMBL/GenBank/DDBJ databases">
        <authorList>
            <person name="Chronopoulou M."/>
        </authorList>
    </citation>
    <scope>NUCLEOTIDE SEQUENCE</scope>
    <source>
        <tissue evidence="1">Whole organism</tissue>
    </source>
</reference>
<dbReference type="AlphaFoldDB" id="A0A0K2UN90"/>
<evidence type="ECO:0000313" key="1">
    <source>
        <dbReference type="EMBL" id="CDW39206.1"/>
    </source>
</evidence>
<organism evidence="1">
    <name type="scientific">Lepeophtheirus salmonis</name>
    <name type="common">Salmon louse</name>
    <name type="synonym">Caligus salmonis</name>
    <dbReference type="NCBI Taxonomy" id="72036"/>
    <lineage>
        <taxon>Eukaryota</taxon>
        <taxon>Metazoa</taxon>
        <taxon>Ecdysozoa</taxon>
        <taxon>Arthropoda</taxon>
        <taxon>Crustacea</taxon>
        <taxon>Multicrustacea</taxon>
        <taxon>Hexanauplia</taxon>
        <taxon>Copepoda</taxon>
        <taxon>Siphonostomatoida</taxon>
        <taxon>Caligidae</taxon>
        <taxon>Lepeophtheirus</taxon>
    </lineage>
</organism>